<accession>A0ABT2YMM2</accession>
<organism evidence="1 2">
    <name type="scientific">Roseateles oligotrophus</name>
    <dbReference type="NCBI Taxonomy" id="1769250"/>
    <lineage>
        <taxon>Bacteria</taxon>
        <taxon>Pseudomonadati</taxon>
        <taxon>Pseudomonadota</taxon>
        <taxon>Betaproteobacteria</taxon>
        <taxon>Burkholderiales</taxon>
        <taxon>Sphaerotilaceae</taxon>
        <taxon>Roseateles</taxon>
    </lineage>
</organism>
<evidence type="ECO:0000313" key="1">
    <source>
        <dbReference type="EMBL" id="MCV2371125.1"/>
    </source>
</evidence>
<name>A0ABT2YMM2_9BURK</name>
<proteinExistence type="predicted"/>
<comment type="caution">
    <text evidence="1">The sequence shown here is derived from an EMBL/GenBank/DDBJ whole genome shotgun (WGS) entry which is preliminary data.</text>
</comment>
<dbReference type="EMBL" id="JAJIRN010000012">
    <property type="protein sequence ID" value="MCV2371125.1"/>
    <property type="molecule type" value="Genomic_DNA"/>
</dbReference>
<sequence>MAQISAVAAVVAAAVVDVQSVQSPAQMELGIDMPNVTNSDTSSDTAGPVAATQSLGFALGWDFAHHGLPPPALHLYANSPLRQGYQAGSATFGRRTLRAKRHTQQWLLLRTHAWTRGRSFEDVQLTPNYLQQIEVSHCPITRQPLDAHKGSRNQAQIDRVRNDAGYAAGNVVMMSRAANLAKAEHGWLGATELARSVEAGPIHRIAGLGAAEWQRVALLCSFVTELPHEQAAALPLLVLPPNRLRMFNPVQALQAMLTRQLATPGWSARLARIEALLPNDECKADFNRFVLALAPRVLAVTNLHREQEIRWALEDAWQQPLLLKRWTRFALHLTAAQAEALVQRAAAKHLVNAVHVQQLSQPNAIEGWALERGGFCGASQIERH</sequence>
<dbReference type="Proteomes" id="UP001209701">
    <property type="component" value="Unassembled WGS sequence"/>
</dbReference>
<dbReference type="RefSeq" id="WP_263573703.1">
    <property type="nucleotide sequence ID" value="NZ_JAJIRN010000012.1"/>
</dbReference>
<evidence type="ECO:0000313" key="2">
    <source>
        <dbReference type="Proteomes" id="UP001209701"/>
    </source>
</evidence>
<reference evidence="1 2" key="1">
    <citation type="submission" date="2021-11" db="EMBL/GenBank/DDBJ databases">
        <authorList>
            <person name="Liang Q."/>
            <person name="Mou H."/>
            <person name="Liu Z."/>
        </authorList>
    </citation>
    <scope>NUCLEOTIDE SEQUENCE [LARGE SCALE GENOMIC DNA]</scope>
    <source>
        <strain evidence="1 2">CHU3</strain>
    </source>
</reference>
<protein>
    <submittedName>
        <fullName evidence="1">Uncharacterized protein</fullName>
    </submittedName>
</protein>
<gene>
    <name evidence="1" type="ORF">LNV07_23805</name>
</gene>
<keyword evidence="2" id="KW-1185">Reference proteome</keyword>